<feature type="compositionally biased region" description="Pro residues" evidence="5">
    <location>
        <begin position="169"/>
        <end position="179"/>
    </location>
</feature>
<accession>A0A315EB24</accession>
<feature type="region of interest" description="Disordered" evidence="5">
    <location>
        <begin position="137"/>
        <end position="179"/>
    </location>
</feature>
<evidence type="ECO:0000313" key="8">
    <source>
        <dbReference type="Proteomes" id="UP000250790"/>
    </source>
</evidence>
<evidence type="ECO:0000313" key="7">
    <source>
        <dbReference type="EMBL" id="PUE54501.1"/>
    </source>
</evidence>
<keyword evidence="1 4" id="KW-0732">Signal</keyword>
<dbReference type="PANTHER" id="PTHR37482">
    <property type="entry name" value="OUTER MEMBRANE PROTEIN ASSEMBLY FACTOR BAME"/>
    <property type="match status" value="1"/>
</dbReference>
<keyword evidence="8" id="KW-1185">Reference proteome</keyword>
<dbReference type="Proteomes" id="UP000250790">
    <property type="component" value="Unassembled WGS sequence"/>
</dbReference>
<feature type="signal peptide" evidence="4">
    <location>
        <begin position="1"/>
        <end position="24"/>
    </location>
</feature>
<comment type="caution">
    <text evidence="7">The sequence shown here is derived from an EMBL/GenBank/DDBJ whole genome shotgun (WGS) entry which is preliminary data.</text>
</comment>
<reference evidence="7 8" key="1">
    <citation type="submission" date="2017-04" db="EMBL/GenBank/DDBJ databases">
        <title>Unexpected and diverse lifestyles within the genus Limnohabitans.</title>
        <authorList>
            <person name="Kasalicky V."/>
            <person name="Mehrshad M."/>
            <person name="Andrei S.-A."/>
            <person name="Salcher M."/>
            <person name="Kratochvilova H."/>
            <person name="Simek K."/>
            <person name="Ghai R."/>
        </authorList>
    </citation>
    <scope>NUCLEOTIDE SEQUENCE [LARGE SCALE GENOMIC DNA]</scope>
    <source>
        <strain evidence="7 8">II-B4</strain>
    </source>
</reference>
<dbReference type="AlphaFoldDB" id="A0A315EB24"/>
<dbReference type="GO" id="GO:0043165">
    <property type="term" value="P:Gram-negative-bacterium-type cell outer membrane assembly"/>
    <property type="evidence" value="ECO:0007669"/>
    <property type="project" value="UniProtKB-UniRule"/>
</dbReference>
<comment type="similarity">
    <text evidence="4">Belongs to the BamE family.</text>
</comment>
<dbReference type="Pfam" id="PF04355">
    <property type="entry name" value="BamE"/>
    <property type="match status" value="1"/>
</dbReference>
<name>A0A315EB24_9BURK</name>
<keyword evidence="2 4" id="KW-0472">Membrane</keyword>
<evidence type="ECO:0000256" key="2">
    <source>
        <dbReference type="ARBA" id="ARBA00023136"/>
    </source>
</evidence>
<dbReference type="OrthoDB" id="9808250at2"/>
<feature type="chain" id="PRO_5016472373" description="Outer membrane protein assembly factor BamE" evidence="4">
    <location>
        <begin position="25"/>
        <end position="179"/>
    </location>
</feature>
<sequence length="179" mass="19409" precursor="true">MTAFLTFPLTGNRLAMLIVCASLAGCGSMSSFTSDTFKPYVPEVVQGNFVSKEQRQAISLGMARAQVKDILGTPLVTSLFHADRWDYAFSIRRQGVPPQSFQLTVFFKGDVVASVEGGDLPSESEFVERLVQQRQAASVPNLQASEEDLKKFPVQKASGDAPVSAPLPASYPPLEPTPR</sequence>
<dbReference type="InterPro" id="IPR037873">
    <property type="entry name" value="BamE-like"/>
</dbReference>
<dbReference type="InterPro" id="IPR026592">
    <property type="entry name" value="BamE"/>
</dbReference>
<evidence type="ECO:0000256" key="5">
    <source>
        <dbReference type="SAM" id="MobiDB-lite"/>
    </source>
</evidence>
<dbReference type="GO" id="GO:0051205">
    <property type="term" value="P:protein insertion into membrane"/>
    <property type="evidence" value="ECO:0007669"/>
    <property type="project" value="UniProtKB-UniRule"/>
</dbReference>
<protein>
    <recommendedName>
        <fullName evidence="4">Outer membrane protein assembly factor BamE</fullName>
    </recommendedName>
</protein>
<evidence type="ECO:0000256" key="4">
    <source>
        <dbReference type="HAMAP-Rule" id="MF_00925"/>
    </source>
</evidence>
<comment type="subcellular location">
    <subcellularLocation>
        <location evidence="4">Cell outer membrane</location>
    </subcellularLocation>
</comment>
<keyword evidence="3 4" id="KW-0998">Cell outer membrane</keyword>
<evidence type="ECO:0000259" key="6">
    <source>
        <dbReference type="Pfam" id="PF04355"/>
    </source>
</evidence>
<comment type="subunit">
    <text evidence="4">Part of the Bam complex.</text>
</comment>
<organism evidence="7 8">
    <name type="scientific">Limnohabitans parvus II-B4</name>
    <dbReference type="NCBI Taxonomy" id="1293052"/>
    <lineage>
        <taxon>Bacteria</taxon>
        <taxon>Pseudomonadati</taxon>
        <taxon>Pseudomonadota</taxon>
        <taxon>Betaproteobacteria</taxon>
        <taxon>Burkholderiales</taxon>
        <taxon>Comamonadaceae</taxon>
        <taxon>Limnohabitans</taxon>
    </lineage>
</organism>
<feature type="domain" description="Outer membrane protein assembly factor BamE" evidence="6">
    <location>
        <begin position="47"/>
        <end position="115"/>
    </location>
</feature>
<evidence type="ECO:0000256" key="3">
    <source>
        <dbReference type="ARBA" id="ARBA00023237"/>
    </source>
</evidence>
<proteinExistence type="inferred from homology"/>
<gene>
    <name evidence="4" type="primary">bamE</name>
    <name evidence="7" type="ORF">B9Z37_08215</name>
</gene>
<dbReference type="HAMAP" id="MF_00925">
    <property type="entry name" value="OM_assembly_BamE"/>
    <property type="match status" value="1"/>
</dbReference>
<dbReference type="EMBL" id="NESN01000002">
    <property type="protein sequence ID" value="PUE54501.1"/>
    <property type="molecule type" value="Genomic_DNA"/>
</dbReference>
<evidence type="ECO:0000256" key="1">
    <source>
        <dbReference type="ARBA" id="ARBA00022729"/>
    </source>
</evidence>
<dbReference type="RefSeq" id="WP_108312457.1">
    <property type="nucleotide sequence ID" value="NZ_NESN01000002.1"/>
</dbReference>
<comment type="function">
    <text evidence="4">Part of the outer membrane protein assembly complex, which is involved in assembly and insertion of beta-barrel proteins into the outer membrane.</text>
</comment>
<dbReference type="InterPro" id="IPR007450">
    <property type="entry name" value="BamE_dom"/>
</dbReference>
<dbReference type="PANTHER" id="PTHR37482:SF1">
    <property type="entry name" value="OUTER MEMBRANE PROTEIN ASSEMBLY FACTOR BAME"/>
    <property type="match status" value="1"/>
</dbReference>
<dbReference type="GO" id="GO:1990063">
    <property type="term" value="C:Bam protein complex"/>
    <property type="evidence" value="ECO:0007669"/>
    <property type="project" value="TreeGrafter"/>
</dbReference>
<dbReference type="GO" id="GO:0030674">
    <property type="term" value="F:protein-macromolecule adaptor activity"/>
    <property type="evidence" value="ECO:0007669"/>
    <property type="project" value="TreeGrafter"/>
</dbReference>
<dbReference type="Gene3D" id="3.30.1450.10">
    <property type="match status" value="1"/>
</dbReference>